<dbReference type="Proteomes" id="UP000495940">
    <property type="component" value="Chromosome"/>
</dbReference>
<proteinExistence type="predicted"/>
<protein>
    <submittedName>
        <fullName evidence="2">Uncharacterized protein</fullName>
    </submittedName>
</protein>
<evidence type="ECO:0000256" key="1">
    <source>
        <dbReference type="SAM" id="SignalP"/>
    </source>
</evidence>
<feature type="chain" id="PRO_5026101912" evidence="1">
    <location>
        <begin position="29"/>
        <end position="67"/>
    </location>
</feature>
<dbReference type="EMBL" id="CP021978">
    <property type="protein sequence ID" value="QCD56371.1"/>
    <property type="molecule type" value="Genomic_DNA"/>
</dbReference>
<reference evidence="2 3" key="1">
    <citation type="submission" date="2017-06" db="EMBL/GenBank/DDBJ databases">
        <title>Complete Genome Sequence of Streptomyces hawaiiensis NRRL 15010 and insights into acyldepsipeptides biosynthesis.</title>
        <authorList>
            <person name="Mariita R.M."/>
            <person name="Sello J.K."/>
        </authorList>
    </citation>
    <scope>NUCLEOTIDE SEQUENCE [LARGE SCALE GENOMIC DNA]</scope>
    <source>
        <strain evidence="2 3">ATCC 12236</strain>
    </source>
</reference>
<dbReference type="RefSeq" id="WP_175432998.1">
    <property type="nucleotide sequence ID" value="NZ_CP021978.1"/>
</dbReference>
<sequence>MDFNRRTAMAAGLGAMAAGSGSTAAARAAVPMTVTVTVQGESAVRTNIPVVRDRRAARGRHLRLRTR</sequence>
<gene>
    <name evidence="2" type="ORF">CEB94_16995</name>
</gene>
<dbReference type="PROSITE" id="PS51318">
    <property type="entry name" value="TAT"/>
    <property type="match status" value="1"/>
</dbReference>
<dbReference type="KEGG" id="shaw:CEB94_16995"/>
<dbReference type="AlphaFoldDB" id="A0A6G5REY8"/>
<evidence type="ECO:0000313" key="2">
    <source>
        <dbReference type="EMBL" id="QCD56371.1"/>
    </source>
</evidence>
<evidence type="ECO:0000313" key="3">
    <source>
        <dbReference type="Proteomes" id="UP000495940"/>
    </source>
</evidence>
<feature type="signal peptide" evidence="1">
    <location>
        <begin position="1"/>
        <end position="28"/>
    </location>
</feature>
<name>A0A6G5REY8_9ACTN</name>
<accession>A0A6G5REY8</accession>
<dbReference type="InterPro" id="IPR006311">
    <property type="entry name" value="TAT_signal"/>
</dbReference>
<keyword evidence="1" id="KW-0732">Signal</keyword>
<keyword evidence="3" id="KW-1185">Reference proteome</keyword>
<organism evidence="2 3">
    <name type="scientific">Streptomyces hawaiiensis</name>
    <dbReference type="NCBI Taxonomy" id="67305"/>
    <lineage>
        <taxon>Bacteria</taxon>
        <taxon>Bacillati</taxon>
        <taxon>Actinomycetota</taxon>
        <taxon>Actinomycetes</taxon>
        <taxon>Kitasatosporales</taxon>
        <taxon>Streptomycetaceae</taxon>
        <taxon>Streptomyces</taxon>
    </lineage>
</organism>